<proteinExistence type="predicted"/>
<organism evidence="1 2">
    <name type="scientific">Candidatus Woesebacteria bacterium GW2011_GWA2_33_28</name>
    <dbReference type="NCBI Taxonomy" id="1618561"/>
    <lineage>
        <taxon>Bacteria</taxon>
        <taxon>Candidatus Woeseibacteriota</taxon>
    </lineage>
</organism>
<gene>
    <name evidence="1" type="ORF">UR38_C0007G0025</name>
</gene>
<reference evidence="1 2" key="1">
    <citation type="journal article" date="2015" name="Nature">
        <title>rRNA introns, odd ribosomes, and small enigmatic genomes across a large radiation of phyla.</title>
        <authorList>
            <person name="Brown C.T."/>
            <person name="Hug L.A."/>
            <person name="Thomas B.C."/>
            <person name="Sharon I."/>
            <person name="Castelle C.J."/>
            <person name="Singh A."/>
            <person name="Wilkins M.J."/>
            <person name="Williams K.H."/>
            <person name="Banfield J.F."/>
        </authorList>
    </citation>
    <scope>NUCLEOTIDE SEQUENCE [LARGE SCALE GENOMIC DNA]</scope>
</reference>
<sequence length="180" mass="20080">MEFNEVFLMNETFRPHTVGEAINLIQRIEDNGACFTSTSNIGEERKVTKYGLWNPHSENSKPSVISRLTKFHNNVEGLFLIPRGDQVLLREAVAKQVADSSQVLELSLEMSEGKLPSGCGFGNTGRDEEGYIDNLEFDFANSLGEKINGKFIDDKADVGTVSGGLKIRQLEVFWLHVKIT</sequence>
<comment type="caution">
    <text evidence="1">The sequence shown here is derived from an EMBL/GenBank/DDBJ whole genome shotgun (WGS) entry which is preliminary data.</text>
</comment>
<accession>A0A0G0CU61</accession>
<evidence type="ECO:0000313" key="1">
    <source>
        <dbReference type="EMBL" id="KKP46897.1"/>
    </source>
</evidence>
<name>A0A0G0CU61_9BACT</name>
<dbReference type="Proteomes" id="UP000033995">
    <property type="component" value="Unassembled WGS sequence"/>
</dbReference>
<protein>
    <submittedName>
        <fullName evidence="1">Uncharacterized protein</fullName>
    </submittedName>
</protein>
<dbReference type="AlphaFoldDB" id="A0A0G0CU61"/>
<dbReference type="EMBL" id="LBOZ01000007">
    <property type="protein sequence ID" value="KKP46897.1"/>
    <property type="molecule type" value="Genomic_DNA"/>
</dbReference>
<evidence type="ECO:0000313" key="2">
    <source>
        <dbReference type="Proteomes" id="UP000033995"/>
    </source>
</evidence>